<dbReference type="EMBL" id="JBIPKE010000020">
    <property type="protein sequence ID" value="MFH6985891.1"/>
    <property type="molecule type" value="Genomic_DNA"/>
</dbReference>
<keyword evidence="3" id="KW-1185">Reference proteome</keyword>
<keyword evidence="2" id="KW-0413">Isomerase</keyword>
<accession>A0ABW7NE93</accession>
<name>A0ABW7NE93_9BACT</name>
<dbReference type="InterPro" id="IPR036237">
    <property type="entry name" value="Xyl_isomerase-like_sf"/>
</dbReference>
<dbReference type="Pfam" id="PF01261">
    <property type="entry name" value="AP_endonuc_2"/>
    <property type="match status" value="1"/>
</dbReference>
<dbReference type="GO" id="GO:0016853">
    <property type="term" value="F:isomerase activity"/>
    <property type="evidence" value="ECO:0007669"/>
    <property type="project" value="UniProtKB-KW"/>
</dbReference>
<dbReference type="PANTHER" id="PTHR12110:SF41">
    <property type="entry name" value="INOSOSE DEHYDRATASE"/>
    <property type="match status" value="1"/>
</dbReference>
<reference evidence="2 3" key="1">
    <citation type="journal article" date="2013" name="Int. J. Syst. Evol. Microbiol.">
        <title>Marinoscillum luteum sp. nov., isolated from marine sediment.</title>
        <authorList>
            <person name="Cha I.T."/>
            <person name="Park S.J."/>
            <person name="Kim S.J."/>
            <person name="Kim J.G."/>
            <person name="Jung M.Y."/>
            <person name="Shin K.S."/>
            <person name="Kwon K.K."/>
            <person name="Yang S.H."/>
            <person name="Seo Y.S."/>
            <person name="Rhee S.K."/>
        </authorList>
    </citation>
    <scope>NUCLEOTIDE SEQUENCE [LARGE SCALE GENOMIC DNA]</scope>
    <source>
        <strain evidence="2 3">KCTC 23939</strain>
    </source>
</reference>
<evidence type="ECO:0000259" key="1">
    <source>
        <dbReference type="Pfam" id="PF01261"/>
    </source>
</evidence>
<comment type="caution">
    <text evidence="2">The sequence shown here is derived from an EMBL/GenBank/DDBJ whole genome shotgun (WGS) entry which is preliminary data.</text>
</comment>
<evidence type="ECO:0000313" key="2">
    <source>
        <dbReference type="EMBL" id="MFH6985891.1"/>
    </source>
</evidence>
<feature type="domain" description="Xylose isomerase-like TIM barrel" evidence="1">
    <location>
        <begin position="58"/>
        <end position="278"/>
    </location>
</feature>
<dbReference type="SUPFAM" id="SSF51658">
    <property type="entry name" value="Xylose isomerase-like"/>
    <property type="match status" value="1"/>
</dbReference>
<organism evidence="2 3">
    <name type="scientific">Marinoscillum luteum</name>
    <dbReference type="NCBI Taxonomy" id="861051"/>
    <lineage>
        <taxon>Bacteria</taxon>
        <taxon>Pseudomonadati</taxon>
        <taxon>Bacteroidota</taxon>
        <taxon>Cytophagia</taxon>
        <taxon>Cytophagales</taxon>
        <taxon>Reichenbachiellaceae</taxon>
        <taxon>Marinoscillum</taxon>
    </lineage>
</organism>
<sequence length="315" mass="35566">MRISRRKFLQKSGTVALMAPFLPSPVGGFHPNGSDDPLKVHIFSKHLQFLDFKEAGQIAAELGFDGIDLTVRPKGHVLPENVKSDLPAAIRDIKQSGSTCEMITTAITDVNNEYDLDIIKTAANEGIGFYRINWFEYHADKSLQESIKVYQQRIKALAEQGRQYDIIGCYQNHAGTSIGSSFWEIEQLLATVDPVYFGTQYDIRHATVEGGLSWTNGLRLLRERIKTIVLKDFQWAKVNGQWEAVNVPIGEGMVNFKDYFKLLKTYGLNPPVSLHLEYPLGGAEKGHYEITVDRKIVFDAMKKDLTTVQQLWKEA</sequence>
<dbReference type="RefSeq" id="WP_395419341.1">
    <property type="nucleotide sequence ID" value="NZ_JBIPKE010000020.1"/>
</dbReference>
<dbReference type="Proteomes" id="UP001610063">
    <property type="component" value="Unassembled WGS sequence"/>
</dbReference>
<dbReference type="PANTHER" id="PTHR12110">
    <property type="entry name" value="HYDROXYPYRUVATE ISOMERASE"/>
    <property type="match status" value="1"/>
</dbReference>
<gene>
    <name evidence="2" type="ORF">ACHKAR_20720</name>
</gene>
<protein>
    <submittedName>
        <fullName evidence="2">Sugar phosphate isomerase/epimerase family protein</fullName>
    </submittedName>
</protein>
<proteinExistence type="predicted"/>
<dbReference type="InterPro" id="IPR050312">
    <property type="entry name" value="IolE/XylAMocC-like"/>
</dbReference>
<dbReference type="Gene3D" id="3.20.20.150">
    <property type="entry name" value="Divalent-metal-dependent TIM barrel enzymes"/>
    <property type="match status" value="1"/>
</dbReference>
<evidence type="ECO:0000313" key="3">
    <source>
        <dbReference type="Proteomes" id="UP001610063"/>
    </source>
</evidence>
<dbReference type="InterPro" id="IPR013022">
    <property type="entry name" value="Xyl_isomerase-like_TIM-brl"/>
</dbReference>